<gene>
    <name evidence="12" type="ORF">SPRG_10812</name>
</gene>
<dbReference type="VEuPathDB" id="FungiDB:SPRG_10812"/>
<keyword evidence="7" id="KW-0443">Lipid metabolism</keyword>
<dbReference type="InterPro" id="IPR045221">
    <property type="entry name" value="Sphingomyelin_synth-like"/>
</dbReference>
<evidence type="ECO:0000256" key="1">
    <source>
        <dbReference type="ARBA" id="ARBA00004141"/>
    </source>
</evidence>
<feature type="region of interest" description="Disordered" evidence="9">
    <location>
        <begin position="294"/>
        <end position="320"/>
    </location>
</feature>
<keyword evidence="8 10" id="KW-0472">Membrane</keyword>
<dbReference type="GO" id="GO:0033188">
    <property type="term" value="F:sphingomyelin synthase activity"/>
    <property type="evidence" value="ECO:0007669"/>
    <property type="project" value="TreeGrafter"/>
</dbReference>
<feature type="transmembrane region" description="Helical" evidence="10">
    <location>
        <begin position="59"/>
        <end position="78"/>
    </location>
</feature>
<evidence type="ECO:0000256" key="2">
    <source>
        <dbReference type="ARBA" id="ARBA00005441"/>
    </source>
</evidence>
<dbReference type="PANTHER" id="PTHR21290">
    <property type="entry name" value="SPHINGOMYELIN SYNTHETASE"/>
    <property type="match status" value="1"/>
</dbReference>
<keyword evidence="13" id="KW-1185">Reference proteome</keyword>
<dbReference type="GO" id="GO:0046513">
    <property type="term" value="P:ceramide biosynthetic process"/>
    <property type="evidence" value="ECO:0007669"/>
    <property type="project" value="TreeGrafter"/>
</dbReference>
<protein>
    <recommendedName>
        <fullName evidence="11">Sphingomyelin synthase-like domain-containing protein</fullName>
    </recommendedName>
</protein>
<keyword evidence="5" id="KW-0746">Sphingolipid metabolism</keyword>
<evidence type="ECO:0000256" key="4">
    <source>
        <dbReference type="ARBA" id="ARBA00022692"/>
    </source>
</evidence>
<evidence type="ECO:0000313" key="12">
    <source>
        <dbReference type="EMBL" id="KDO24024.1"/>
    </source>
</evidence>
<feature type="transmembrane region" description="Helical" evidence="10">
    <location>
        <begin position="34"/>
        <end position="52"/>
    </location>
</feature>
<evidence type="ECO:0000256" key="3">
    <source>
        <dbReference type="ARBA" id="ARBA00022679"/>
    </source>
</evidence>
<dbReference type="AlphaFoldDB" id="A0A067BZQ9"/>
<dbReference type="GO" id="GO:0047493">
    <property type="term" value="F:ceramide cholinephosphotransferase activity"/>
    <property type="evidence" value="ECO:0007669"/>
    <property type="project" value="TreeGrafter"/>
</dbReference>
<feature type="compositionally biased region" description="Polar residues" evidence="9">
    <location>
        <begin position="311"/>
        <end position="320"/>
    </location>
</feature>
<evidence type="ECO:0000256" key="5">
    <source>
        <dbReference type="ARBA" id="ARBA00022919"/>
    </source>
</evidence>
<evidence type="ECO:0000256" key="8">
    <source>
        <dbReference type="ARBA" id="ARBA00023136"/>
    </source>
</evidence>
<comment type="subcellular location">
    <subcellularLocation>
        <location evidence="1">Membrane</location>
        <topology evidence="1">Multi-pass membrane protein</topology>
    </subcellularLocation>
</comment>
<keyword evidence="4 10" id="KW-0812">Transmembrane</keyword>
<dbReference type="InterPro" id="IPR025749">
    <property type="entry name" value="Sphingomyelin_synth-like_dom"/>
</dbReference>
<accession>A0A067BZQ9</accession>
<reference evidence="12 13" key="1">
    <citation type="journal article" date="2013" name="PLoS Genet.">
        <title>Distinctive expansion of potential virulence genes in the genome of the oomycete fish pathogen Saprolegnia parasitica.</title>
        <authorList>
            <person name="Jiang R.H."/>
            <person name="de Bruijn I."/>
            <person name="Haas B.J."/>
            <person name="Belmonte R."/>
            <person name="Lobach L."/>
            <person name="Christie J."/>
            <person name="van den Ackerveken G."/>
            <person name="Bottin A."/>
            <person name="Bulone V."/>
            <person name="Diaz-Moreno S.M."/>
            <person name="Dumas B."/>
            <person name="Fan L."/>
            <person name="Gaulin E."/>
            <person name="Govers F."/>
            <person name="Grenville-Briggs L.J."/>
            <person name="Horner N.R."/>
            <person name="Levin J.Z."/>
            <person name="Mammella M."/>
            <person name="Meijer H.J."/>
            <person name="Morris P."/>
            <person name="Nusbaum C."/>
            <person name="Oome S."/>
            <person name="Phillips A.J."/>
            <person name="van Rooyen D."/>
            <person name="Rzeszutek E."/>
            <person name="Saraiva M."/>
            <person name="Secombes C.J."/>
            <person name="Seidl M.F."/>
            <person name="Snel B."/>
            <person name="Stassen J.H."/>
            <person name="Sykes S."/>
            <person name="Tripathy S."/>
            <person name="van den Berg H."/>
            <person name="Vega-Arreguin J.C."/>
            <person name="Wawra S."/>
            <person name="Young S.K."/>
            <person name="Zeng Q."/>
            <person name="Dieguez-Uribeondo J."/>
            <person name="Russ C."/>
            <person name="Tyler B.M."/>
            <person name="van West P."/>
        </authorList>
    </citation>
    <scope>NUCLEOTIDE SEQUENCE [LARGE SCALE GENOMIC DNA]</scope>
    <source>
        <strain evidence="12 13">CBS 223.65</strain>
    </source>
</reference>
<dbReference type="KEGG" id="spar:SPRG_10812"/>
<dbReference type="Proteomes" id="UP000030745">
    <property type="component" value="Unassembled WGS sequence"/>
</dbReference>
<evidence type="ECO:0000256" key="6">
    <source>
        <dbReference type="ARBA" id="ARBA00022989"/>
    </source>
</evidence>
<evidence type="ECO:0000256" key="7">
    <source>
        <dbReference type="ARBA" id="ARBA00023098"/>
    </source>
</evidence>
<feature type="domain" description="Sphingomyelin synthase-like" evidence="11">
    <location>
        <begin position="176"/>
        <end position="250"/>
    </location>
</feature>
<dbReference type="GO" id="GO:0005886">
    <property type="term" value="C:plasma membrane"/>
    <property type="evidence" value="ECO:0007669"/>
    <property type="project" value="TreeGrafter"/>
</dbReference>
<keyword evidence="6 10" id="KW-1133">Transmembrane helix</keyword>
<evidence type="ECO:0000259" key="11">
    <source>
        <dbReference type="Pfam" id="PF14360"/>
    </source>
</evidence>
<keyword evidence="3" id="KW-0808">Transferase</keyword>
<evidence type="ECO:0000313" key="13">
    <source>
        <dbReference type="Proteomes" id="UP000030745"/>
    </source>
</evidence>
<organism evidence="12 13">
    <name type="scientific">Saprolegnia parasitica (strain CBS 223.65)</name>
    <dbReference type="NCBI Taxonomy" id="695850"/>
    <lineage>
        <taxon>Eukaryota</taxon>
        <taxon>Sar</taxon>
        <taxon>Stramenopiles</taxon>
        <taxon>Oomycota</taxon>
        <taxon>Saprolegniomycetes</taxon>
        <taxon>Saprolegniales</taxon>
        <taxon>Saprolegniaceae</taxon>
        <taxon>Saprolegnia</taxon>
    </lineage>
</organism>
<feature type="transmembrane region" description="Helical" evidence="10">
    <location>
        <begin position="131"/>
        <end position="150"/>
    </location>
</feature>
<proteinExistence type="inferred from homology"/>
<comment type="similarity">
    <text evidence="2">Belongs to the sphingomyelin synthase family.</text>
</comment>
<sequence>MVSKVFTSFLCVCCWLHGATVGVAIGDALDLQHFFLLSVGVFFAITVIYPTSRRLAVSAMFLACAVFLSALVKSLAFFRTPNHHSALPDVGHDFLPSIPIPPSFLLQLVLGATATFVALHPLRSIILRRVLLIYAALLMARTLLALMTFLPDSNPTCLVEEKNPSARETNVSLVACRDTIYCGHSTLLILCGMVWHTYYHRVESPVNWVKSIVWTTAITAMVSSLARRETYTLDAVLSTYFAVTGWATYHRLANDVLTGQRFTCVWLIDKVIVYPLVEWMEEEEHVKKPREVRLYRRDTQEQGESPPPKKTTATFRTSEF</sequence>
<dbReference type="GeneID" id="24132900"/>
<dbReference type="OrthoDB" id="422827at2759"/>
<dbReference type="RefSeq" id="XP_012205163.1">
    <property type="nucleotide sequence ID" value="XM_012349773.1"/>
</dbReference>
<dbReference type="Pfam" id="PF14360">
    <property type="entry name" value="PAP2_C"/>
    <property type="match status" value="1"/>
</dbReference>
<dbReference type="EMBL" id="KK583246">
    <property type="protein sequence ID" value="KDO24024.1"/>
    <property type="molecule type" value="Genomic_DNA"/>
</dbReference>
<dbReference type="GO" id="GO:0005789">
    <property type="term" value="C:endoplasmic reticulum membrane"/>
    <property type="evidence" value="ECO:0007669"/>
    <property type="project" value="TreeGrafter"/>
</dbReference>
<evidence type="ECO:0000256" key="9">
    <source>
        <dbReference type="SAM" id="MobiDB-lite"/>
    </source>
</evidence>
<name>A0A067BZQ9_SAPPC</name>
<feature type="transmembrane region" description="Helical" evidence="10">
    <location>
        <begin position="98"/>
        <end position="119"/>
    </location>
</feature>
<dbReference type="GO" id="GO:0000139">
    <property type="term" value="C:Golgi membrane"/>
    <property type="evidence" value="ECO:0007669"/>
    <property type="project" value="TreeGrafter"/>
</dbReference>
<evidence type="ECO:0000256" key="10">
    <source>
        <dbReference type="SAM" id="Phobius"/>
    </source>
</evidence>
<dbReference type="PANTHER" id="PTHR21290:SF25">
    <property type="entry name" value="SPHINGOMYELIN SYNTHASE-RELATED PROTEIN 1"/>
    <property type="match status" value="1"/>
</dbReference>